<feature type="region of interest" description="Disordered" evidence="1">
    <location>
        <begin position="24"/>
        <end position="98"/>
    </location>
</feature>
<organism evidence="2 3">
    <name type="scientific">Streptomyces sp. 900105245</name>
    <dbReference type="NCBI Taxonomy" id="3154379"/>
    <lineage>
        <taxon>Bacteria</taxon>
        <taxon>Bacillati</taxon>
        <taxon>Actinomycetota</taxon>
        <taxon>Actinomycetes</taxon>
        <taxon>Kitasatosporales</taxon>
        <taxon>Streptomycetaceae</taxon>
        <taxon>Streptomyces</taxon>
    </lineage>
</organism>
<dbReference type="Proteomes" id="UP001470023">
    <property type="component" value="Unassembled WGS sequence"/>
</dbReference>
<dbReference type="RefSeq" id="WP_352065662.1">
    <property type="nucleotide sequence ID" value="NZ_JBEPAZ010000063.1"/>
</dbReference>
<reference evidence="2 3" key="1">
    <citation type="submission" date="2024-06" db="EMBL/GenBank/DDBJ databases">
        <title>The Natural Products Discovery Center: Release of the First 8490 Sequenced Strains for Exploring Actinobacteria Biosynthetic Diversity.</title>
        <authorList>
            <person name="Kalkreuter E."/>
            <person name="Kautsar S.A."/>
            <person name="Yang D."/>
            <person name="Bader C.D."/>
            <person name="Teijaro C.N."/>
            <person name="Fluegel L."/>
            <person name="Davis C.M."/>
            <person name="Simpson J.R."/>
            <person name="Lauterbach L."/>
            <person name="Steele A.D."/>
            <person name="Gui C."/>
            <person name="Meng S."/>
            <person name="Li G."/>
            <person name="Viehrig K."/>
            <person name="Ye F."/>
            <person name="Su P."/>
            <person name="Kiefer A.F."/>
            <person name="Nichols A."/>
            <person name="Cepeda A.J."/>
            <person name="Yan W."/>
            <person name="Fan B."/>
            <person name="Jiang Y."/>
            <person name="Adhikari A."/>
            <person name="Zheng C.-J."/>
            <person name="Schuster L."/>
            <person name="Cowan T.M."/>
            <person name="Smanski M.J."/>
            <person name="Chevrette M.G."/>
            <person name="De Carvalho L.P.S."/>
            <person name="Shen B."/>
        </authorList>
    </citation>
    <scope>NUCLEOTIDE SEQUENCE [LARGE SCALE GENOMIC DNA]</scope>
    <source>
        <strain evidence="2 3">NPDC001166</strain>
    </source>
</reference>
<dbReference type="EMBL" id="JBEPAZ010000063">
    <property type="protein sequence ID" value="MER6433581.1"/>
    <property type="molecule type" value="Genomic_DNA"/>
</dbReference>
<evidence type="ECO:0000313" key="3">
    <source>
        <dbReference type="Proteomes" id="UP001470023"/>
    </source>
</evidence>
<sequence>MPRPARGIRMSGPALKNADHARQLMGSSAPTRARRPAPVDRAGARGGFLVDPNRRDGGPAEVRIRGGGGTMTSVGYAGTSRTARMRPVGSVTVRDLAR</sequence>
<feature type="compositionally biased region" description="Basic and acidic residues" evidence="1">
    <location>
        <begin position="52"/>
        <end position="64"/>
    </location>
</feature>
<keyword evidence="3" id="KW-1185">Reference proteome</keyword>
<evidence type="ECO:0000313" key="2">
    <source>
        <dbReference type="EMBL" id="MER6433581.1"/>
    </source>
</evidence>
<gene>
    <name evidence="2" type="ORF">ABT272_38550</name>
</gene>
<proteinExistence type="predicted"/>
<protein>
    <submittedName>
        <fullName evidence="2">Uncharacterized protein</fullName>
    </submittedName>
</protein>
<accession>A0ABV1UK48</accession>
<name>A0ABV1UK48_9ACTN</name>
<comment type="caution">
    <text evidence="2">The sequence shown here is derived from an EMBL/GenBank/DDBJ whole genome shotgun (WGS) entry which is preliminary data.</text>
</comment>
<evidence type="ECO:0000256" key="1">
    <source>
        <dbReference type="SAM" id="MobiDB-lite"/>
    </source>
</evidence>